<comment type="caution">
    <text evidence="3">The sequence shown here is derived from an EMBL/GenBank/DDBJ whole genome shotgun (WGS) entry which is preliminary data.</text>
</comment>
<evidence type="ECO:0000259" key="2">
    <source>
        <dbReference type="Pfam" id="PF11008"/>
    </source>
</evidence>
<dbReference type="InterPro" id="IPR022548">
    <property type="entry name" value="DUF2846"/>
</dbReference>
<gene>
    <name evidence="3" type="ORF">HL667_07020</name>
</gene>
<reference evidence="3" key="1">
    <citation type="submission" date="2020-05" db="EMBL/GenBank/DDBJ databases">
        <title>Nod-independent and nitrogen-fixing Bradyrhizobium aeschynomene sp. nov. isolated from nodules of Aeschynomene indica.</title>
        <authorList>
            <person name="Zhang Z."/>
        </authorList>
    </citation>
    <scope>NUCLEOTIDE SEQUENCE</scope>
    <source>
        <strain evidence="3">83012</strain>
    </source>
</reference>
<dbReference type="Proteomes" id="UP000886476">
    <property type="component" value="Unassembled WGS sequence"/>
</dbReference>
<protein>
    <submittedName>
        <fullName evidence="3">DUF2846 domain-containing protein</fullName>
    </submittedName>
</protein>
<accession>A0ABX2CBS8</accession>
<dbReference type="RefSeq" id="WP_172109862.1">
    <property type="nucleotide sequence ID" value="NZ_JABFDN010000002.1"/>
</dbReference>
<organism evidence="3 4">
    <name type="scientific">Bradyrhizobium aeschynomenes</name>
    <dbReference type="NCBI Taxonomy" id="2734909"/>
    <lineage>
        <taxon>Bacteria</taxon>
        <taxon>Pseudomonadati</taxon>
        <taxon>Pseudomonadota</taxon>
        <taxon>Alphaproteobacteria</taxon>
        <taxon>Hyphomicrobiales</taxon>
        <taxon>Nitrobacteraceae</taxon>
        <taxon>Bradyrhizobium</taxon>
    </lineage>
</organism>
<evidence type="ECO:0000313" key="4">
    <source>
        <dbReference type="Proteomes" id="UP000886476"/>
    </source>
</evidence>
<name>A0ABX2CBS8_9BRAD</name>
<dbReference type="Pfam" id="PF11008">
    <property type="entry name" value="DUF2846"/>
    <property type="match status" value="1"/>
</dbReference>
<dbReference type="PROSITE" id="PS51257">
    <property type="entry name" value="PROKAR_LIPOPROTEIN"/>
    <property type="match status" value="1"/>
</dbReference>
<dbReference type="EMBL" id="JABFDN010000002">
    <property type="protein sequence ID" value="NPU64737.1"/>
    <property type="molecule type" value="Genomic_DNA"/>
</dbReference>
<evidence type="ECO:0000313" key="3">
    <source>
        <dbReference type="EMBL" id="NPU64737.1"/>
    </source>
</evidence>
<sequence length="174" mass="18287">MTGHLSRALSLLAAALLLTACAGSSALESQTKQRDGRMARLYFLREKGLVGAMGGTAATAEIKIDDKSVGVLRNGYYLFVDRPAGTHTLSVQSGISTAYDTEVQVQAGQVYYFSLGITPYGPPGQVLLNQAFIGGGHGELLEPKSRFTSAMAGTVIYRMDPASGAALMAQLQAP</sequence>
<evidence type="ECO:0000256" key="1">
    <source>
        <dbReference type="SAM" id="SignalP"/>
    </source>
</evidence>
<proteinExistence type="predicted"/>
<feature type="signal peptide" evidence="1">
    <location>
        <begin position="1"/>
        <end position="26"/>
    </location>
</feature>
<feature type="chain" id="PRO_5047347529" evidence="1">
    <location>
        <begin position="27"/>
        <end position="174"/>
    </location>
</feature>
<feature type="domain" description="DUF2846" evidence="2">
    <location>
        <begin position="39"/>
        <end position="117"/>
    </location>
</feature>
<keyword evidence="1" id="KW-0732">Signal</keyword>
<keyword evidence="4" id="KW-1185">Reference proteome</keyword>